<evidence type="ECO:0000313" key="2">
    <source>
        <dbReference type="Proteomes" id="UP000656244"/>
    </source>
</evidence>
<name>A0A923H7N4_9FLAO</name>
<gene>
    <name evidence="1" type="ORF">H7U19_02375</name>
</gene>
<dbReference type="EMBL" id="JACNMF010000001">
    <property type="protein sequence ID" value="MBC3757233.1"/>
    <property type="molecule type" value="Genomic_DNA"/>
</dbReference>
<proteinExistence type="predicted"/>
<dbReference type="AlphaFoldDB" id="A0A923H7N4"/>
<organism evidence="1 2">
    <name type="scientific">Hyunsoonleella aquatilis</name>
    <dbReference type="NCBI Taxonomy" id="2762758"/>
    <lineage>
        <taxon>Bacteria</taxon>
        <taxon>Pseudomonadati</taxon>
        <taxon>Bacteroidota</taxon>
        <taxon>Flavobacteriia</taxon>
        <taxon>Flavobacteriales</taxon>
        <taxon>Flavobacteriaceae</taxon>
    </lineage>
</organism>
<evidence type="ECO:0000313" key="1">
    <source>
        <dbReference type="EMBL" id="MBC3757233.1"/>
    </source>
</evidence>
<protein>
    <submittedName>
        <fullName evidence="1">DUF3419 family protein</fullName>
    </submittedName>
</protein>
<dbReference type="InterPro" id="IPR021829">
    <property type="entry name" value="DUF3419"/>
</dbReference>
<sequence length="351" mass="40425">MIWYSHVNEDSSPEIVYSKAYNSIVAVIGSGERLITLLDNANLKQVFAVDTNSDAIELLKLKLIALTELDVEGYLGFIGASEMSANERMTFFMKLQNKLEASTKNYWDKNHRFIKKGILNIGQYEQFLSKARPLLNGFLGPSFLNMFNQDYESFSKFRWKIVKRIFSKKISYIVLGNKDPAFVGKGVDNTIVTNGFQELIDKKEFHKSFMAHLIFIGSLKKMDVEFLPPSQNPKTLKVIQDKLRKKEIEIQFVNNDVLNFIEDYDFNSLNSNVFFSMSDILSFHKTDYVLKCINALQINKACKSAFLFRSYLRNHIDANIIAKISALGYKVEDVSDMDRTKMYKVHLLEKA</sequence>
<dbReference type="Proteomes" id="UP000656244">
    <property type="component" value="Unassembled WGS sequence"/>
</dbReference>
<accession>A0A923H7N4</accession>
<comment type="caution">
    <text evidence="1">The sequence shown here is derived from an EMBL/GenBank/DDBJ whole genome shotgun (WGS) entry which is preliminary data.</text>
</comment>
<reference evidence="1" key="1">
    <citation type="submission" date="2020-08" db="EMBL/GenBank/DDBJ databases">
        <title>Hyunsoonleella sp. strain SJ7 genome sequencing and assembly.</title>
        <authorList>
            <person name="Kim I."/>
        </authorList>
    </citation>
    <scope>NUCLEOTIDE SEQUENCE</scope>
    <source>
        <strain evidence="1">SJ7</strain>
    </source>
</reference>
<dbReference type="Pfam" id="PF11899">
    <property type="entry name" value="DUF3419"/>
    <property type="match status" value="1"/>
</dbReference>
<dbReference type="RefSeq" id="WP_186558232.1">
    <property type="nucleotide sequence ID" value="NZ_JACNMF010000001.1"/>
</dbReference>
<keyword evidence="2" id="KW-1185">Reference proteome</keyword>